<evidence type="ECO:0000256" key="5">
    <source>
        <dbReference type="SAM" id="MobiDB-lite"/>
    </source>
</evidence>
<proteinExistence type="inferred from homology"/>
<keyword evidence="8" id="KW-1185">Reference proteome</keyword>
<dbReference type="SUPFAM" id="SSF55174">
    <property type="entry name" value="Alpha-L RNA-binding motif"/>
    <property type="match status" value="1"/>
</dbReference>
<evidence type="ECO:0000259" key="6">
    <source>
        <dbReference type="SMART" id="SM00363"/>
    </source>
</evidence>
<dbReference type="SMART" id="SM00363">
    <property type="entry name" value="S4"/>
    <property type="match status" value="1"/>
</dbReference>
<reference evidence="7" key="1">
    <citation type="submission" date="2011-05" db="EMBL/GenBank/DDBJ databases">
        <authorList>
            <person name="Kuske C.R."/>
            <person name="Challacombe J.F."/>
            <person name="Siddaramappa S."/>
            <person name="Petersen J.M."/>
            <person name="Bruce D.C."/>
        </authorList>
    </citation>
    <scope>NUCLEOTIDE SEQUENCE</scope>
    <source>
        <strain evidence="7">TX077308</strain>
    </source>
</reference>
<dbReference type="CDD" id="cd00165">
    <property type="entry name" value="S4"/>
    <property type="match status" value="1"/>
</dbReference>
<evidence type="ECO:0000256" key="1">
    <source>
        <dbReference type="ARBA" id="ARBA00008396"/>
    </source>
</evidence>
<evidence type="ECO:0000256" key="2">
    <source>
        <dbReference type="ARBA" id="ARBA00022884"/>
    </source>
</evidence>
<evidence type="ECO:0000256" key="4">
    <source>
        <dbReference type="PIRNR" id="PIRNR016821"/>
    </source>
</evidence>
<dbReference type="Pfam" id="PF01479">
    <property type="entry name" value="S4"/>
    <property type="match status" value="1"/>
</dbReference>
<sequence>MLLLAIINLIKLIGSDMSVRLDKWLWAARFYKTRAIAKKAIEGGKVHFQGQKTKVSKAVNIGDEYKIQQSHIKKIIIVEALDEVRKSATEAQKLYTETQQSIEKREKEATIRKTANLLSPEKPTKKQRRQIIDFKRND</sequence>
<feature type="region of interest" description="Disordered" evidence="5">
    <location>
        <begin position="112"/>
        <end position="138"/>
    </location>
</feature>
<feature type="domain" description="RNA-binding S4" evidence="6">
    <location>
        <begin position="19"/>
        <end position="82"/>
    </location>
</feature>
<evidence type="ECO:0000313" key="7">
    <source>
        <dbReference type="EMBL" id="AEI36451.1"/>
    </source>
</evidence>
<dbReference type="Gene3D" id="3.10.290.10">
    <property type="entry name" value="RNA-binding S4 domain"/>
    <property type="match status" value="1"/>
</dbReference>
<dbReference type="InterPro" id="IPR025708">
    <property type="entry name" value="HSP15"/>
</dbReference>
<comment type="similarity">
    <text evidence="1 4">Belongs to the HSP15 family.</text>
</comment>
<dbReference type="Proteomes" id="UP000000490">
    <property type="component" value="Chromosome"/>
</dbReference>
<protein>
    <recommendedName>
        <fullName evidence="4">Heat shock protein 15</fullName>
    </recommendedName>
</protein>
<dbReference type="PIRSF" id="PIRSF016821">
    <property type="entry name" value="HSP15"/>
    <property type="match status" value="1"/>
</dbReference>
<dbReference type="InterPro" id="IPR002942">
    <property type="entry name" value="S4_RNA-bd"/>
</dbReference>
<evidence type="ECO:0000313" key="8">
    <source>
        <dbReference type="Proteomes" id="UP000000490"/>
    </source>
</evidence>
<name>A0ABM5MAY8_FRAST</name>
<organism evidence="7 8">
    <name type="scientific">Francisella salina</name>
    <dbReference type="NCBI Taxonomy" id="573569"/>
    <lineage>
        <taxon>Bacteria</taxon>
        <taxon>Pseudomonadati</taxon>
        <taxon>Pseudomonadota</taxon>
        <taxon>Gammaproteobacteria</taxon>
        <taxon>Thiotrichales</taxon>
        <taxon>Francisellaceae</taxon>
        <taxon>Francisella</taxon>
    </lineage>
</organism>
<accession>A0ABM5MAY8</accession>
<dbReference type="EMBL" id="CP002872">
    <property type="protein sequence ID" value="AEI36451.1"/>
    <property type="molecule type" value="Genomic_DNA"/>
</dbReference>
<keyword evidence="2 4" id="KW-0694">RNA-binding</keyword>
<keyword evidence="3 4" id="KW-0238">DNA-binding</keyword>
<dbReference type="PROSITE" id="PS50889">
    <property type="entry name" value="S4"/>
    <property type="match status" value="1"/>
</dbReference>
<gene>
    <name evidence="7" type="ordered locus">F7308_1526</name>
</gene>
<keyword evidence="7" id="KW-0346">Stress response</keyword>
<dbReference type="InterPro" id="IPR036986">
    <property type="entry name" value="S4_RNA-bd_sf"/>
</dbReference>
<evidence type="ECO:0000256" key="3">
    <source>
        <dbReference type="ARBA" id="ARBA00023125"/>
    </source>
</evidence>